<dbReference type="Pfam" id="PF01381">
    <property type="entry name" value="HTH_3"/>
    <property type="match status" value="1"/>
</dbReference>
<dbReference type="Gene3D" id="1.10.260.40">
    <property type="entry name" value="lambda repressor-like DNA-binding domains"/>
    <property type="match status" value="1"/>
</dbReference>
<reference evidence="2" key="1">
    <citation type="submission" date="2020-10" db="EMBL/GenBank/DDBJ databases">
        <authorList>
            <person name="Gilroy R."/>
        </authorList>
    </citation>
    <scope>NUCLEOTIDE SEQUENCE</scope>
    <source>
        <strain evidence="2">ChiGjej3B3-7149</strain>
    </source>
</reference>
<reference evidence="2" key="2">
    <citation type="journal article" date="2021" name="PeerJ">
        <title>Extensive microbial diversity within the chicken gut microbiome revealed by metagenomics and culture.</title>
        <authorList>
            <person name="Gilroy R."/>
            <person name="Ravi A."/>
            <person name="Getino M."/>
            <person name="Pursley I."/>
            <person name="Horton D.L."/>
            <person name="Alikhan N.F."/>
            <person name="Baker D."/>
            <person name="Gharbi K."/>
            <person name="Hall N."/>
            <person name="Watson M."/>
            <person name="Adriaenssens E.M."/>
            <person name="Foster-Nyarko E."/>
            <person name="Jarju S."/>
            <person name="Secka A."/>
            <person name="Antonio M."/>
            <person name="Oren A."/>
            <person name="Chaudhuri R.R."/>
            <person name="La Ragione R."/>
            <person name="Hildebrand F."/>
            <person name="Pallen M.J."/>
        </authorList>
    </citation>
    <scope>NUCLEOTIDE SEQUENCE</scope>
    <source>
        <strain evidence="2">ChiGjej3B3-7149</strain>
    </source>
</reference>
<evidence type="ECO:0000259" key="1">
    <source>
        <dbReference type="PROSITE" id="PS50943"/>
    </source>
</evidence>
<organism evidence="2 3">
    <name type="scientific">Candidatus Scatomorpha intestinigallinarum</name>
    <dbReference type="NCBI Taxonomy" id="2840923"/>
    <lineage>
        <taxon>Bacteria</taxon>
        <taxon>Bacillati</taxon>
        <taxon>Bacillota</taxon>
        <taxon>Clostridia</taxon>
        <taxon>Eubacteriales</taxon>
        <taxon>Candidatus Scatomorpha</taxon>
    </lineage>
</organism>
<dbReference type="InterPro" id="IPR001387">
    <property type="entry name" value="Cro/C1-type_HTH"/>
</dbReference>
<dbReference type="SMART" id="SM00530">
    <property type="entry name" value="HTH_XRE"/>
    <property type="match status" value="1"/>
</dbReference>
<name>A0A9D1DKX9_9FIRM</name>
<dbReference type="EMBL" id="DVHH01000104">
    <property type="protein sequence ID" value="HIR54770.1"/>
    <property type="molecule type" value="Genomic_DNA"/>
</dbReference>
<evidence type="ECO:0000313" key="2">
    <source>
        <dbReference type="EMBL" id="HIR54770.1"/>
    </source>
</evidence>
<proteinExistence type="predicted"/>
<dbReference type="SUPFAM" id="SSF47413">
    <property type="entry name" value="lambda repressor-like DNA-binding domains"/>
    <property type="match status" value="1"/>
</dbReference>
<dbReference type="AlphaFoldDB" id="A0A9D1DKX9"/>
<dbReference type="PROSITE" id="PS50943">
    <property type="entry name" value="HTH_CROC1"/>
    <property type="match status" value="1"/>
</dbReference>
<dbReference type="CDD" id="cd00093">
    <property type="entry name" value="HTH_XRE"/>
    <property type="match status" value="1"/>
</dbReference>
<gene>
    <name evidence="2" type="ORF">IAD36_04095</name>
</gene>
<evidence type="ECO:0000313" key="3">
    <source>
        <dbReference type="Proteomes" id="UP000824238"/>
    </source>
</evidence>
<feature type="domain" description="HTH cro/C1-type" evidence="1">
    <location>
        <begin position="14"/>
        <end position="69"/>
    </location>
</feature>
<dbReference type="GO" id="GO:0003677">
    <property type="term" value="F:DNA binding"/>
    <property type="evidence" value="ECO:0007669"/>
    <property type="project" value="InterPro"/>
</dbReference>
<sequence length="265" mass="29209">MEQTWLPGKIRDRIRDLMKERGLTQAELALSIGAAESTLSRFLSGKTDKLGDESIIRLARTFNVSTDFLLGESDVPDRVNYDISELGLSVQAARNLYTKKVDARVVNRLLESPRFAETTYQIASFLSDELASGFAAQNQIYASAAALLKGSPEAAADAERLKTPIHQVELQNIEDSFMRAVREIKREVGSDVAASKELTAQAVKRIYAELTRGQSRPLRKISPEQLSQAVARSVSHLPGVDEESVKQLFLSMIGGTKSNEEPAEQ</sequence>
<accession>A0A9D1DKX9</accession>
<protein>
    <submittedName>
        <fullName evidence="2">Helix-turn-helix transcriptional regulator</fullName>
    </submittedName>
</protein>
<dbReference type="InterPro" id="IPR010982">
    <property type="entry name" value="Lambda_DNA-bd_dom_sf"/>
</dbReference>
<comment type="caution">
    <text evidence="2">The sequence shown here is derived from an EMBL/GenBank/DDBJ whole genome shotgun (WGS) entry which is preliminary data.</text>
</comment>
<dbReference type="Proteomes" id="UP000824238">
    <property type="component" value="Unassembled WGS sequence"/>
</dbReference>